<dbReference type="InterPro" id="IPR052775">
    <property type="entry name" value="IUN_hydrolase"/>
</dbReference>
<accession>A0A2A2L039</accession>
<comment type="similarity">
    <text evidence="1">Belongs to the IUNH family.</text>
</comment>
<organism evidence="3 4">
    <name type="scientific">Diploscapter pachys</name>
    <dbReference type="NCBI Taxonomy" id="2018661"/>
    <lineage>
        <taxon>Eukaryota</taxon>
        <taxon>Metazoa</taxon>
        <taxon>Ecdysozoa</taxon>
        <taxon>Nematoda</taxon>
        <taxon>Chromadorea</taxon>
        <taxon>Rhabditida</taxon>
        <taxon>Rhabditina</taxon>
        <taxon>Rhabditomorpha</taxon>
        <taxon>Rhabditoidea</taxon>
        <taxon>Rhabditidae</taxon>
        <taxon>Diploscapter</taxon>
    </lineage>
</organism>
<evidence type="ECO:0000256" key="1">
    <source>
        <dbReference type="ARBA" id="ARBA00009176"/>
    </source>
</evidence>
<protein>
    <recommendedName>
        <fullName evidence="2">Inosine/uridine-preferring nucleoside hydrolase domain-containing protein</fullName>
    </recommendedName>
</protein>
<sequence>MKRVARANGRGDIPVYKGAADSLAGRPPIVIDETLFGVDGLGGVPDTEPKANQSDANGDHPEDAADVILRLTREIPNLTIICIGPLTNLAKARQKDPEFAHRPAKLVIMGGNYLGMGNSLPFLTAEWNFHCDPEAASIVLQQMQVPIRILPWEASFLRNQYPLINYTTHLLRNTSLASFLYNVTGTIRNYYASIGQQYPYCDEATIGIAFDEIVAKNVPLRANVELNGNFTRGQLAIDYANTVWNDSLQSYVAYDPQESPKPYEFATLVDVKLLDDWMNLATGG</sequence>
<dbReference type="AlphaFoldDB" id="A0A2A2L039"/>
<proteinExistence type="inferred from homology"/>
<dbReference type="Pfam" id="PF01156">
    <property type="entry name" value="IU_nuc_hydro"/>
    <property type="match status" value="1"/>
</dbReference>
<reference evidence="3 4" key="1">
    <citation type="journal article" date="2017" name="Curr. Biol.">
        <title>Genome architecture and evolution of a unichromosomal asexual nematode.</title>
        <authorList>
            <person name="Fradin H."/>
            <person name="Zegar C."/>
            <person name="Gutwein M."/>
            <person name="Lucas J."/>
            <person name="Kovtun M."/>
            <person name="Corcoran D."/>
            <person name="Baugh L.R."/>
            <person name="Kiontke K."/>
            <person name="Gunsalus K."/>
            <person name="Fitch D.H."/>
            <person name="Piano F."/>
        </authorList>
    </citation>
    <scope>NUCLEOTIDE SEQUENCE [LARGE SCALE GENOMIC DNA]</scope>
    <source>
        <strain evidence="3">PF1309</strain>
    </source>
</reference>
<dbReference type="PANTHER" id="PTHR46190:SF1">
    <property type="entry name" value="SI:CH211-201H21.5"/>
    <property type="match status" value="1"/>
</dbReference>
<evidence type="ECO:0000313" key="3">
    <source>
        <dbReference type="EMBL" id="PAV79530.1"/>
    </source>
</evidence>
<dbReference type="PANTHER" id="PTHR46190">
    <property type="entry name" value="SI:CH211-201H21.5-RELATED"/>
    <property type="match status" value="1"/>
</dbReference>
<dbReference type="STRING" id="2018661.A0A2A2L039"/>
<comment type="caution">
    <text evidence="3">The sequence shown here is derived from an EMBL/GenBank/DDBJ whole genome shotgun (WGS) entry which is preliminary data.</text>
</comment>
<dbReference type="InterPro" id="IPR036452">
    <property type="entry name" value="Ribo_hydro-like"/>
</dbReference>
<dbReference type="EMBL" id="LIAE01007403">
    <property type="protein sequence ID" value="PAV79530.1"/>
    <property type="molecule type" value="Genomic_DNA"/>
</dbReference>
<dbReference type="Gene3D" id="3.90.245.10">
    <property type="entry name" value="Ribonucleoside hydrolase-like"/>
    <property type="match status" value="1"/>
</dbReference>
<feature type="domain" description="Inosine/uridine-preferring nucleoside hydrolase" evidence="2">
    <location>
        <begin position="3"/>
        <end position="266"/>
    </location>
</feature>
<evidence type="ECO:0000313" key="4">
    <source>
        <dbReference type="Proteomes" id="UP000218231"/>
    </source>
</evidence>
<dbReference type="InterPro" id="IPR001910">
    <property type="entry name" value="Inosine/uridine_hydrolase_dom"/>
</dbReference>
<dbReference type="GO" id="GO:0016799">
    <property type="term" value="F:hydrolase activity, hydrolyzing N-glycosyl compounds"/>
    <property type="evidence" value="ECO:0007669"/>
    <property type="project" value="InterPro"/>
</dbReference>
<evidence type="ECO:0000259" key="2">
    <source>
        <dbReference type="Pfam" id="PF01156"/>
    </source>
</evidence>
<dbReference type="SUPFAM" id="SSF53590">
    <property type="entry name" value="Nucleoside hydrolase"/>
    <property type="match status" value="1"/>
</dbReference>
<gene>
    <name evidence="3" type="ORF">WR25_17011</name>
</gene>
<keyword evidence="4" id="KW-1185">Reference proteome</keyword>
<dbReference type="Proteomes" id="UP000218231">
    <property type="component" value="Unassembled WGS sequence"/>
</dbReference>
<name>A0A2A2L039_9BILA</name>
<dbReference type="OrthoDB" id="432381at2759"/>